<reference evidence="1" key="1">
    <citation type="submission" date="2023-06" db="EMBL/GenBank/DDBJ databases">
        <title>Genome-scale phylogeny and comparative genomics of the fungal order Sordariales.</title>
        <authorList>
            <consortium name="Lawrence Berkeley National Laboratory"/>
            <person name="Hensen N."/>
            <person name="Bonometti L."/>
            <person name="Westerberg I."/>
            <person name="Brannstrom I.O."/>
            <person name="Guillou S."/>
            <person name="Cros-Aarteil S."/>
            <person name="Calhoun S."/>
            <person name="Haridas S."/>
            <person name="Kuo A."/>
            <person name="Mondo S."/>
            <person name="Pangilinan J."/>
            <person name="Riley R."/>
            <person name="LaButti K."/>
            <person name="Andreopoulos B."/>
            <person name="Lipzen A."/>
            <person name="Chen C."/>
            <person name="Yanf M."/>
            <person name="Daum C."/>
            <person name="Ng V."/>
            <person name="Clum A."/>
            <person name="Steindorff A."/>
            <person name="Ohm R."/>
            <person name="Martin F."/>
            <person name="Silar P."/>
            <person name="Natvig D."/>
            <person name="Lalanne C."/>
            <person name="Gautier V."/>
            <person name="Ament-velasquez S.L."/>
            <person name="Kruys A."/>
            <person name="Hutchinson M.I."/>
            <person name="Powell A.J."/>
            <person name="Barry K."/>
            <person name="Miller A.N."/>
            <person name="Grigoriev I.V."/>
            <person name="Debuchy R."/>
            <person name="Gladieux P."/>
            <person name="Thoren M.H."/>
            <person name="Johannesson H."/>
        </authorList>
    </citation>
    <scope>NUCLEOTIDE SEQUENCE</scope>
    <source>
        <strain evidence="1">SMH2392-1A</strain>
    </source>
</reference>
<evidence type="ECO:0000313" key="2">
    <source>
        <dbReference type="Proteomes" id="UP001172101"/>
    </source>
</evidence>
<sequence>PPPEEPYPWLWRCHRCLILYRVSCTRRCLECNHEFCRMSGSSLGVKTKKHRRSSAGPCRSEFDYTAWAAWGAFRRTTAIAAATATSDITAKAPSKASSYVPADSSSTAAYDGGSLDGGSDTTIAMAWEPVAGSEAARVERAKEKMYVRDEHNCWTHCDFPAECRHAVYRACIQ</sequence>
<dbReference type="EMBL" id="JAUIRO010000003">
    <property type="protein sequence ID" value="KAK0723321.1"/>
    <property type="molecule type" value="Genomic_DNA"/>
</dbReference>
<dbReference type="GeneID" id="85319050"/>
<comment type="caution">
    <text evidence="1">The sequence shown here is derived from an EMBL/GenBank/DDBJ whole genome shotgun (WGS) entry which is preliminary data.</text>
</comment>
<feature type="non-terminal residue" evidence="1">
    <location>
        <position position="1"/>
    </location>
</feature>
<protein>
    <submittedName>
        <fullName evidence="1">Uncharacterized protein</fullName>
    </submittedName>
</protein>
<keyword evidence="2" id="KW-1185">Reference proteome</keyword>
<dbReference type="RefSeq" id="XP_060299245.1">
    <property type="nucleotide sequence ID" value="XM_060435780.1"/>
</dbReference>
<gene>
    <name evidence="1" type="ORF">B0T26DRAFT_603211</name>
</gene>
<evidence type="ECO:0000313" key="1">
    <source>
        <dbReference type="EMBL" id="KAK0723321.1"/>
    </source>
</evidence>
<name>A0AA40E436_9PEZI</name>
<dbReference type="AlphaFoldDB" id="A0AA40E436"/>
<proteinExistence type="predicted"/>
<organism evidence="1 2">
    <name type="scientific">Lasiosphaeria miniovina</name>
    <dbReference type="NCBI Taxonomy" id="1954250"/>
    <lineage>
        <taxon>Eukaryota</taxon>
        <taxon>Fungi</taxon>
        <taxon>Dikarya</taxon>
        <taxon>Ascomycota</taxon>
        <taxon>Pezizomycotina</taxon>
        <taxon>Sordariomycetes</taxon>
        <taxon>Sordariomycetidae</taxon>
        <taxon>Sordariales</taxon>
        <taxon>Lasiosphaeriaceae</taxon>
        <taxon>Lasiosphaeria</taxon>
    </lineage>
</organism>
<feature type="non-terminal residue" evidence="1">
    <location>
        <position position="173"/>
    </location>
</feature>
<dbReference type="Proteomes" id="UP001172101">
    <property type="component" value="Unassembled WGS sequence"/>
</dbReference>
<accession>A0AA40E436</accession>